<feature type="transmembrane region" description="Helical" evidence="1">
    <location>
        <begin position="23"/>
        <end position="41"/>
    </location>
</feature>
<dbReference type="InterPro" id="IPR014195">
    <property type="entry name" value="Spore_III_AG"/>
</dbReference>
<sequence>MNLIEKIKAYFAGRGNKKNMQDLLSVFIIGLILIITVNFFMTQSKPSPGYIEVKKDNEEARQALNTTLSYEEKMKKELMDILSLIDGVGQVNVMIYFQTGTEAVPAYSQNTSVRVTEENDSSGGKRVTNENTNSNTIVTINEAGVSKPFIVQELKPKISGVIVIAEGAGNPDIKYKLYEAVKTVFNLEQYKINIYPMQKK</sequence>
<keyword evidence="1" id="KW-1133">Transmembrane helix</keyword>
<evidence type="ECO:0008006" key="4">
    <source>
        <dbReference type="Google" id="ProtNLM"/>
    </source>
</evidence>
<keyword evidence="3" id="KW-1185">Reference proteome</keyword>
<evidence type="ECO:0000313" key="3">
    <source>
        <dbReference type="Proteomes" id="UP000050326"/>
    </source>
</evidence>
<keyword evidence="1" id="KW-0812">Transmembrane</keyword>
<evidence type="ECO:0000313" key="2">
    <source>
        <dbReference type="EMBL" id="KPU44917.1"/>
    </source>
</evidence>
<keyword evidence="1" id="KW-0472">Membrane</keyword>
<evidence type="ECO:0000256" key="1">
    <source>
        <dbReference type="SAM" id="Phobius"/>
    </source>
</evidence>
<accession>A0A0P8WQU2</accession>
<name>A0A0P8WQU2_9CLOT</name>
<dbReference type="OrthoDB" id="1634070at2"/>
<gene>
    <name evidence="2" type="ORF">OXPF_13950</name>
</gene>
<reference evidence="2 3" key="1">
    <citation type="submission" date="2015-09" db="EMBL/GenBank/DDBJ databases">
        <title>Genome sequence of Oxobacter pfennigii DSM 3222.</title>
        <authorList>
            <person name="Poehlein A."/>
            <person name="Bengelsdorf F.R."/>
            <person name="Schiel-Bengelsdorf B."/>
            <person name="Duerre P."/>
            <person name="Daniel R."/>
        </authorList>
    </citation>
    <scope>NUCLEOTIDE SEQUENCE [LARGE SCALE GENOMIC DNA]</scope>
    <source>
        <strain evidence="2 3">DSM 3222</strain>
    </source>
</reference>
<proteinExistence type="predicted"/>
<dbReference type="AlphaFoldDB" id="A0A0P8WQU2"/>
<protein>
    <recommendedName>
        <fullName evidence="4">Stage III sporulation protein AG</fullName>
    </recommendedName>
</protein>
<dbReference type="EMBL" id="LKET01000028">
    <property type="protein sequence ID" value="KPU44917.1"/>
    <property type="molecule type" value="Genomic_DNA"/>
</dbReference>
<dbReference type="NCBIfam" id="TIGR02830">
    <property type="entry name" value="spore_III_AG"/>
    <property type="match status" value="1"/>
</dbReference>
<dbReference type="RefSeq" id="WP_054874469.1">
    <property type="nucleotide sequence ID" value="NZ_LKET01000028.1"/>
</dbReference>
<comment type="caution">
    <text evidence="2">The sequence shown here is derived from an EMBL/GenBank/DDBJ whole genome shotgun (WGS) entry which is preliminary data.</text>
</comment>
<organism evidence="2 3">
    <name type="scientific">Oxobacter pfennigii</name>
    <dbReference type="NCBI Taxonomy" id="36849"/>
    <lineage>
        <taxon>Bacteria</taxon>
        <taxon>Bacillati</taxon>
        <taxon>Bacillota</taxon>
        <taxon>Clostridia</taxon>
        <taxon>Eubacteriales</taxon>
        <taxon>Clostridiaceae</taxon>
        <taxon>Oxobacter</taxon>
    </lineage>
</organism>
<dbReference type="Proteomes" id="UP000050326">
    <property type="component" value="Unassembled WGS sequence"/>
</dbReference>
<dbReference type="STRING" id="36849.OXPF_13950"/>